<dbReference type="EMBL" id="JFHC01000145">
    <property type="protein sequence ID" value="KDR37754.1"/>
    <property type="molecule type" value="Genomic_DNA"/>
</dbReference>
<comment type="caution">
    <text evidence="1">The sequence shown here is derived from an EMBL/GenBank/DDBJ whole genome shotgun (WGS) entry which is preliminary data.</text>
</comment>
<dbReference type="SUPFAM" id="SSF53067">
    <property type="entry name" value="Actin-like ATPase domain"/>
    <property type="match status" value="1"/>
</dbReference>
<name>A0A069PD76_9BURK</name>
<accession>A0A069PD76</accession>
<evidence type="ECO:0000313" key="1">
    <source>
        <dbReference type="EMBL" id="KDR37754.1"/>
    </source>
</evidence>
<reference evidence="1 2" key="1">
    <citation type="submission" date="2014-03" db="EMBL/GenBank/DDBJ databases">
        <title>Draft Genome Sequences of Four Burkholderia Strains.</title>
        <authorList>
            <person name="Liu X.Y."/>
            <person name="Li C.X."/>
            <person name="Xu J.H."/>
        </authorList>
    </citation>
    <scope>NUCLEOTIDE SEQUENCE [LARGE SCALE GENOMIC DNA]</scope>
    <source>
        <strain evidence="1 2">DSM 50014</strain>
    </source>
</reference>
<gene>
    <name evidence="1" type="ORF">BG61_07885</name>
</gene>
<protein>
    <submittedName>
        <fullName evidence="1">Uncharacterized protein</fullName>
    </submittedName>
</protein>
<dbReference type="Proteomes" id="UP000027466">
    <property type="component" value="Unassembled WGS sequence"/>
</dbReference>
<dbReference type="InterPro" id="IPR056546">
    <property type="entry name" value="MreB_MamK-like"/>
</dbReference>
<evidence type="ECO:0000313" key="2">
    <source>
        <dbReference type="Proteomes" id="UP000027466"/>
    </source>
</evidence>
<proteinExistence type="predicted"/>
<dbReference type="Pfam" id="PF06723">
    <property type="entry name" value="MreB_Mbl"/>
    <property type="match status" value="1"/>
</dbReference>
<keyword evidence="2" id="KW-1185">Reference proteome</keyword>
<dbReference type="InterPro" id="IPR043129">
    <property type="entry name" value="ATPase_NBD"/>
</dbReference>
<dbReference type="Gene3D" id="3.30.420.40">
    <property type="match status" value="1"/>
</dbReference>
<sequence length="100" mass="10836">MIANSKRAKQLAGGGALQRDLDRLLAEETALPVLVAEAPLTCVVRGSRIAIEPMDKLCSVFSYEYAWWRAAATSCPCRTPCTIGAFADRRSLTASKHGPR</sequence>
<organism evidence="1 2">
    <name type="scientific">Caballeronia glathei</name>
    <dbReference type="NCBI Taxonomy" id="60547"/>
    <lineage>
        <taxon>Bacteria</taxon>
        <taxon>Pseudomonadati</taxon>
        <taxon>Pseudomonadota</taxon>
        <taxon>Betaproteobacteria</taxon>
        <taxon>Burkholderiales</taxon>
        <taxon>Burkholderiaceae</taxon>
        <taxon>Caballeronia</taxon>
    </lineage>
</organism>
<dbReference type="AlphaFoldDB" id="A0A069PD76"/>